<protein>
    <submittedName>
        <fullName evidence="1">Uncharacterized protein</fullName>
    </submittedName>
</protein>
<gene>
    <name evidence="1" type="ORF">MYCIT1_LOCUS22540</name>
</gene>
<comment type="caution">
    <text evidence="1">The sequence shown here is derived from an EMBL/GenBank/DDBJ whole genome shotgun (WGS) entry which is preliminary data.</text>
</comment>
<organism evidence="1 2">
    <name type="scientific">Mycena citricolor</name>
    <dbReference type="NCBI Taxonomy" id="2018698"/>
    <lineage>
        <taxon>Eukaryota</taxon>
        <taxon>Fungi</taxon>
        <taxon>Dikarya</taxon>
        <taxon>Basidiomycota</taxon>
        <taxon>Agaricomycotina</taxon>
        <taxon>Agaricomycetes</taxon>
        <taxon>Agaricomycetidae</taxon>
        <taxon>Agaricales</taxon>
        <taxon>Marasmiineae</taxon>
        <taxon>Mycenaceae</taxon>
        <taxon>Mycena</taxon>
    </lineage>
</organism>
<name>A0AAD2K346_9AGAR</name>
<sequence>MPTTSVLPSRSCCLVIATLMTSPPLPSSSSKYADGTVIDGDSVYWWDKAVFRAQLP</sequence>
<dbReference type="AlphaFoldDB" id="A0AAD2K346"/>
<evidence type="ECO:0000313" key="1">
    <source>
        <dbReference type="EMBL" id="CAK5275036.1"/>
    </source>
</evidence>
<keyword evidence="2" id="KW-1185">Reference proteome</keyword>
<accession>A0AAD2K346</accession>
<evidence type="ECO:0000313" key="2">
    <source>
        <dbReference type="Proteomes" id="UP001295794"/>
    </source>
</evidence>
<dbReference type="Proteomes" id="UP001295794">
    <property type="component" value="Unassembled WGS sequence"/>
</dbReference>
<dbReference type="EMBL" id="CAVNYO010000403">
    <property type="protein sequence ID" value="CAK5275036.1"/>
    <property type="molecule type" value="Genomic_DNA"/>
</dbReference>
<reference evidence="1" key="1">
    <citation type="submission" date="2023-11" db="EMBL/GenBank/DDBJ databases">
        <authorList>
            <person name="De Vega J J."/>
            <person name="De Vega J J."/>
        </authorList>
    </citation>
    <scope>NUCLEOTIDE SEQUENCE</scope>
</reference>
<proteinExistence type="predicted"/>
<feature type="non-terminal residue" evidence="1">
    <location>
        <position position="1"/>
    </location>
</feature>